<keyword evidence="5" id="KW-1133">Transmembrane helix</keyword>
<dbReference type="PROSITE" id="PS00941">
    <property type="entry name" value="CARBOXYLESTERASE_B_2"/>
    <property type="match status" value="1"/>
</dbReference>
<feature type="domain" description="Carboxylesterase type B" evidence="7">
    <location>
        <begin position="24"/>
        <end position="517"/>
    </location>
</feature>
<evidence type="ECO:0000313" key="8">
    <source>
        <dbReference type="EMBL" id="GIY50143.1"/>
    </source>
</evidence>
<dbReference type="GO" id="GO:0019695">
    <property type="term" value="P:choline metabolic process"/>
    <property type="evidence" value="ECO:0007669"/>
    <property type="project" value="TreeGrafter"/>
</dbReference>
<feature type="transmembrane region" description="Helical" evidence="5">
    <location>
        <begin position="578"/>
        <end position="602"/>
    </location>
</feature>
<feature type="signal peptide" evidence="6">
    <location>
        <begin position="1"/>
        <end position="17"/>
    </location>
</feature>
<evidence type="ECO:0000259" key="7">
    <source>
        <dbReference type="Pfam" id="PF00135"/>
    </source>
</evidence>
<keyword evidence="6" id="KW-0732">Signal</keyword>
<keyword evidence="3" id="KW-0378">Hydrolase</keyword>
<accession>A0AAV4TU79</accession>
<dbReference type="GO" id="GO:0006581">
    <property type="term" value="P:acetylcholine catabolic process"/>
    <property type="evidence" value="ECO:0007669"/>
    <property type="project" value="TreeGrafter"/>
</dbReference>
<keyword evidence="9" id="KW-1185">Reference proteome</keyword>
<dbReference type="AlphaFoldDB" id="A0AAV4TU79"/>
<gene>
    <name evidence="8" type="primary">ACHE</name>
    <name evidence="8" type="ORF">CDAR_529251</name>
</gene>
<keyword evidence="5" id="KW-0812">Transmembrane</keyword>
<protein>
    <submittedName>
        <fullName evidence="8">Acetylcholinesterase</fullName>
    </submittedName>
</protein>
<name>A0AAV4TU79_9ARAC</name>
<dbReference type="InterPro" id="IPR050654">
    <property type="entry name" value="AChE-related_enzymes"/>
</dbReference>
<evidence type="ECO:0000256" key="5">
    <source>
        <dbReference type="SAM" id="Phobius"/>
    </source>
</evidence>
<dbReference type="InterPro" id="IPR029058">
    <property type="entry name" value="AB_hydrolase_fold"/>
</dbReference>
<dbReference type="GO" id="GO:0003990">
    <property type="term" value="F:acetylcholinesterase activity"/>
    <property type="evidence" value="ECO:0007669"/>
    <property type="project" value="TreeGrafter"/>
</dbReference>
<evidence type="ECO:0000256" key="1">
    <source>
        <dbReference type="ARBA" id="ARBA00005964"/>
    </source>
</evidence>
<dbReference type="PANTHER" id="PTHR43918">
    <property type="entry name" value="ACETYLCHOLINESTERASE"/>
    <property type="match status" value="1"/>
</dbReference>
<dbReference type="InterPro" id="IPR002018">
    <property type="entry name" value="CarbesteraseB"/>
</dbReference>
<dbReference type="GO" id="GO:0005886">
    <property type="term" value="C:plasma membrane"/>
    <property type="evidence" value="ECO:0007669"/>
    <property type="project" value="TreeGrafter"/>
</dbReference>
<dbReference type="EMBL" id="BPLQ01010352">
    <property type="protein sequence ID" value="GIY50143.1"/>
    <property type="molecule type" value="Genomic_DNA"/>
</dbReference>
<keyword evidence="2" id="KW-0719">Serine esterase</keyword>
<comment type="caution">
    <text evidence="8">The sequence shown here is derived from an EMBL/GenBank/DDBJ whole genome shotgun (WGS) entry which is preliminary data.</text>
</comment>
<organism evidence="8 9">
    <name type="scientific">Caerostris darwini</name>
    <dbReference type="NCBI Taxonomy" id="1538125"/>
    <lineage>
        <taxon>Eukaryota</taxon>
        <taxon>Metazoa</taxon>
        <taxon>Ecdysozoa</taxon>
        <taxon>Arthropoda</taxon>
        <taxon>Chelicerata</taxon>
        <taxon>Arachnida</taxon>
        <taxon>Araneae</taxon>
        <taxon>Araneomorphae</taxon>
        <taxon>Entelegynae</taxon>
        <taxon>Araneoidea</taxon>
        <taxon>Araneidae</taxon>
        <taxon>Caerostris</taxon>
    </lineage>
</organism>
<dbReference type="PANTHER" id="PTHR43918:SF4">
    <property type="entry name" value="CARBOXYLIC ESTER HYDROLASE"/>
    <property type="match status" value="1"/>
</dbReference>
<feature type="chain" id="PRO_5043820085" evidence="6">
    <location>
        <begin position="18"/>
        <end position="614"/>
    </location>
</feature>
<dbReference type="SUPFAM" id="SSF53474">
    <property type="entry name" value="alpha/beta-Hydrolases"/>
    <property type="match status" value="1"/>
</dbReference>
<evidence type="ECO:0000256" key="2">
    <source>
        <dbReference type="ARBA" id="ARBA00022487"/>
    </source>
</evidence>
<comment type="similarity">
    <text evidence="1">Belongs to the type-B carboxylesterase/lipase family.</text>
</comment>
<evidence type="ECO:0000256" key="6">
    <source>
        <dbReference type="SAM" id="SignalP"/>
    </source>
</evidence>
<dbReference type="Pfam" id="PF00135">
    <property type="entry name" value="COesterase"/>
    <property type="match status" value="1"/>
</dbReference>
<dbReference type="Proteomes" id="UP001054837">
    <property type="component" value="Unassembled WGS sequence"/>
</dbReference>
<dbReference type="GO" id="GO:0005615">
    <property type="term" value="C:extracellular space"/>
    <property type="evidence" value="ECO:0007669"/>
    <property type="project" value="TreeGrafter"/>
</dbReference>
<evidence type="ECO:0000256" key="3">
    <source>
        <dbReference type="ARBA" id="ARBA00022801"/>
    </source>
</evidence>
<dbReference type="InterPro" id="IPR019819">
    <property type="entry name" value="Carboxylesterase_B_CS"/>
</dbReference>
<keyword evidence="5" id="KW-0472">Membrane</keyword>
<keyword evidence="4" id="KW-0325">Glycoprotein</keyword>
<proteinExistence type="inferred from homology"/>
<evidence type="ECO:0000256" key="4">
    <source>
        <dbReference type="ARBA" id="ARBA00023180"/>
    </source>
</evidence>
<evidence type="ECO:0000313" key="9">
    <source>
        <dbReference type="Proteomes" id="UP001054837"/>
    </source>
</evidence>
<reference evidence="8 9" key="1">
    <citation type="submission" date="2021-06" db="EMBL/GenBank/DDBJ databases">
        <title>Caerostris darwini draft genome.</title>
        <authorList>
            <person name="Kono N."/>
            <person name="Arakawa K."/>
        </authorList>
    </citation>
    <scope>NUCLEOTIDE SEQUENCE [LARGE SCALE GENOMIC DNA]</scope>
</reference>
<dbReference type="Gene3D" id="3.40.50.1820">
    <property type="entry name" value="alpha/beta hydrolase"/>
    <property type="match status" value="1"/>
</dbReference>
<sequence>METIFVILTSIIILADATSTGDLRVPTTSGTLLGKESSLKEKKLRLFLGVPYAHPPTGLRRFKPPVEFTSPETVIETTRFSPSCLQPSHVKSVISPLLHPNRAEVNEDCLYLNIYVPDRNKSDPRLPVMVWLAGEGYDFADPQQYDLRYLALEGKAIVVSLNYRLSVFGFLTSLSDDAPGNVGLLDQRLALKWVRKNIERFGGQSSNVTLFGRLTGAMSAAIHAFSPLSQEEKLFENVILQSGVPDGNWAYDRNPLKTTYDFARAVNCYFPELQKIVDCLRNQPAETLLNTAMKLPARFRPTYDFNLIHENALKAAAGSNYAPINIMIGFNSDEGSLCTIALKAMNSPFYDKLIHKTLTSTDFSTLVETNMFEHYREHNNVQNMLAEYNYKNDNEQLRKSFIQFCGDLFIKSKIQKLADVLAQKDLSVFFYEFAHRPSFSKHPDFLTAAHGDDVLFALALPLQLKDLPEDEAKLSKRIAQAFTTFSRTGNPNTEDSHSVWPRYTSEKQEMMLFKTFRDNKGEPIQKSCYGKTSEFWNVIIPAVKNQDCPPSFAGLVNEENLSNSSFLGSDLYLPSSKLMVVGLIGISGLLLLIVIVTVGVLMKNRANPTFRRLP</sequence>